<accession>A0AAN9PZR3</accession>
<name>A0AAN9PZR3_CANGL</name>
<organism evidence="2 3">
    <name type="scientific">Canavalia gladiata</name>
    <name type="common">Sword bean</name>
    <name type="synonym">Dolichos gladiatus</name>
    <dbReference type="NCBI Taxonomy" id="3824"/>
    <lineage>
        <taxon>Eukaryota</taxon>
        <taxon>Viridiplantae</taxon>
        <taxon>Streptophyta</taxon>
        <taxon>Embryophyta</taxon>
        <taxon>Tracheophyta</taxon>
        <taxon>Spermatophyta</taxon>
        <taxon>Magnoliopsida</taxon>
        <taxon>eudicotyledons</taxon>
        <taxon>Gunneridae</taxon>
        <taxon>Pentapetalae</taxon>
        <taxon>rosids</taxon>
        <taxon>fabids</taxon>
        <taxon>Fabales</taxon>
        <taxon>Fabaceae</taxon>
        <taxon>Papilionoideae</taxon>
        <taxon>50 kb inversion clade</taxon>
        <taxon>NPAAA clade</taxon>
        <taxon>indigoferoid/millettioid clade</taxon>
        <taxon>Phaseoleae</taxon>
        <taxon>Canavalia</taxon>
    </lineage>
</organism>
<dbReference type="EMBL" id="JAYMYQ010000009">
    <property type="protein sequence ID" value="KAK7314193.1"/>
    <property type="molecule type" value="Genomic_DNA"/>
</dbReference>
<keyword evidence="3" id="KW-1185">Reference proteome</keyword>
<feature type="compositionally biased region" description="Polar residues" evidence="1">
    <location>
        <begin position="1"/>
        <end position="10"/>
    </location>
</feature>
<protein>
    <submittedName>
        <fullName evidence="2">Uncharacterized protein</fullName>
    </submittedName>
</protein>
<reference evidence="2 3" key="1">
    <citation type="submission" date="2024-01" db="EMBL/GenBank/DDBJ databases">
        <title>The genomes of 5 underutilized Papilionoideae crops provide insights into root nodulation and disease resistanc.</title>
        <authorList>
            <person name="Jiang F."/>
        </authorList>
    </citation>
    <scope>NUCLEOTIDE SEQUENCE [LARGE SCALE GENOMIC DNA]</scope>
    <source>
        <strain evidence="2">LVBAO_FW01</strain>
        <tissue evidence="2">Leaves</tissue>
    </source>
</reference>
<evidence type="ECO:0000313" key="2">
    <source>
        <dbReference type="EMBL" id="KAK7314193.1"/>
    </source>
</evidence>
<gene>
    <name evidence="2" type="ORF">VNO77_39406</name>
</gene>
<proteinExistence type="predicted"/>
<evidence type="ECO:0000256" key="1">
    <source>
        <dbReference type="SAM" id="MobiDB-lite"/>
    </source>
</evidence>
<comment type="caution">
    <text evidence="2">The sequence shown here is derived from an EMBL/GenBank/DDBJ whole genome shotgun (WGS) entry which is preliminary data.</text>
</comment>
<feature type="region of interest" description="Disordered" evidence="1">
    <location>
        <begin position="1"/>
        <end position="48"/>
    </location>
</feature>
<evidence type="ECO:0000313" key="3">
    <source>
        <dbReference type="Proteomes" id="UP001367508"/>
    </source>
</evidence>
<dbReference type="Proteomes" id="UP001367508">
    <property type="component" value="Unassembled WGS sequence"/>
</dbReference>
<sequence>MRWTHPSSSFHPHKKRTALPELENISQNGSKPTKITSIFPPKTNQEEKPYPLEKHVSYWHKSSLHFDNLNGSNPTPLCYHRIIHKETCEKTN</sequence>
<feature type="compositionally biased region" description="Polar residues" evidence="1">
    <location>
        <begin position="24"/>
        <end position="36"/>
    </location>
</feature>
<dbReference type="AlphaFoldDB" id="A0AAN9PZR3"/>